<evidence type="ECO:0000313" key="2">
    <source>
        <dbReference type="EMBL" id="MEE6146706.1"/>
    </source>
</evidence>
<sequence length="312" mass="33736">MAPGAVGGAVRSLQEALSHAISCAVACEPTAEGILSGVGTLYLAHADPARVRLVGRDSCQPRLGEQLVSGPSCAADETVALARRVLRGFERHVSEGCPRARAGRCPRGCTGSCVRRVLYACASSTETAPEVVHRYLRLAFERGGVVRSALQDPRVADLHALSLSVSGECERTRQFVRFSRQEDGSFAATFSPRDDTIPLTSSYFAARLLDDRFFVLDPVHLVAAFHLPGRRDCGLVRLDAAEAAALAARRSDAPEEAYVEALWRRFYECVALPGRDRSQRGYDLRTSWVPKRFWAGLPELAKAAAQGSGLPA</sequence>
<gene>
    <name evidence="2" type="ORF">VXJ25_01645</name>
</gene>
<comment type="caution">
    <text evidence="2">The sequence shown here is derived from an EMBL/GenBank/DDBJ whole genome shotgun (WGS) entry which is preliminary data.</text>
</comment>
<dbReference type="InterPro" id="IPR023875">
    <property type="entry name" value="DNA_repair_put"/>
</dbReference>
<keyword evidence="3" id="KW-1185">Reference proteome</keyword>
<dbReference type="RefSeq" id="WP_330957468.1">
    <property type="nucleotide sequence ID" value="NZ_JAZGJQ010000001.1"/>
</dbReference>
<dbReference type="EMBL" id="JAZGJQ010000001">
    <property type="protein sequence ID" value="MEE6146706.1"/>
    <property type="molecule type" value="Genomic_DNA"/>
</dbReference>
<evidence type="ECO:0000313" key="3">
    <source>
        <dbReference type="Proteomes" id="UP001332931"/>
    </source>
</evidence>
<dbReference type="Pfam" id="PF13566">
    <property type="entry name" value="DUF4130"/>
    <property type="match status" value="1"/>
</dbReference>
<evidence type="ECO:0000259" key="1">
    <source>
        <dbReference type="Pfam" id="PF13566"/>
    </source>
</evidence>
<dbReference type="NCBIfam" id="TIGR03915">
    <property type="entry name" value="SAM_7_link_chp"/>
    <property type="match status" value="1"/>
</dbReference>
<reference evidence="2 3" key="1">
    <citation type="submission" date="2024-01" db="EMBL/GenBank/DDBJ databases">
        <title>Description of Olsenella sp. nov., isolated from pig feces.</title>
        <authorList>
            <person name="Chang Y.-H."/>
        </authorList>
    </citation>
    <scope>NUCLEOTIDE SEQUENCE [LARGE SCALE GENOMIC DNA]</scope>
    <source>
        <strain evidence="2 3">YH-ols2223</strain>
    </source>
</reference>
<accession>A0ABU7R7X8</accession>
<feature type="domain" description="DUF4130" evidence="1">
    <location>
        <begin position="130"/>
        <end position="299"/>
    </location>
</feature>
<dbReference type="Proteomes" id="UP001332931">
    <property type="component" value="Unassembled WGS sequence"/>
</dbReference>
<protein>
    <submittedName>
        <fullName evidence="2">TIGR03915 family putative DNA repair protein</fullName>
    </submittedName>
</protein>
<name>A0ABU7R7X8_9ACTN</name>
<organism evidence="2 3">
    <name type="scientific">Olsenella absiana</name>
    <dbReference type="NCBI Taxonomy" id="3115222"/>
    <lineage>
        <taxon>Bacteria</taxon>
        <taxon>Bacillati</taxon>
        <taxon>Actinomycetota</taxon>
        <taxon>Coriobacteriia</taxon>
        <taxon>Coriobacteriales</taxon>
        <taxon>Atopobiaceae</taxon>
        <taxon>Olsenella</taxon>
    </lineage>
</organism>
<proteinExistence type="predicted"/>
<dbReference type="InterPro" id="IPR025404">
    <property type="entry name" value="DUF4130"/>
</dbReference>